<keyword evidence="4" id="KW-0804">Transcription</keyword>
<comment type="caution">
    <text evidence="6">The sequence shown here is derived from an EMBL/GenBank/DDBJ whole genome shotgun (WGS) entry which is preliminary data.</text>
</comment>
<dbReference type="FunFam" id="1.10.10.10:FF:000038">
    <property type="entry name" value="Glycine cleavage system transcriptional activator"/>
    <property type="match status" value="1"/>
</dbReference>
<dbReference type="InterPro" id="IPR000847">
    <property type="entry name" value="LysR_HTH_N"/>
</dbReference>
<dbReference type="Gene3D" id="3.40.190.10">
    <property type="entry name" value="Periplasmic binding protein-like II"/>
    <property type="match status" value="2"/>
</dbReference>
<dbReference type="PRINTS" id="PR00039">
    <property type="entry name" value="HTHLYSR"/>
</dbReference>
<protein>
    <submittedName>
        <fullName evidence="6">LysR family transcriptional regulator</fullName>
    </submittedName>
</protein>
<dbReference type="PANTHER" id="PTHR30537:SF26">
    <property type="entry name" value="GLYCINE CLEAVAGE SYSTEM TRANSCRIPTIONAL ACTIVATOR"/>
    <property type="match status" value="1"/>
</dbReference>
<dbReference type="Pfam" id="PF03466">
    <property type="entry name" value="LysR_substrate"/>
    <property type="match status" value="1"/>
</dbReference>
<dbReference type="InterPro" id="IPR036390">
    <property type="entry name" value="WH_DNA-bd_sf"/>
</dbReference>
<dbReference type="OrthoDB" id="9771171at2"/>
<reference evidence="6 7" key="1">
    <citation type="submission" date="2018-05" db="EMBL/GenBank/DDBJ databases">
        <title>Leucothrix arctica sp. nov., isolated from Arctic seawater.</title>
        <authorList>
            <person name="Choi A."/>
            <person name="Baek K."/>
        </authorList>
    </citation>
    <scope>NUCLEOTIDE SEQUENCE [LARGE SCALE GENOMIC DNA]</scope>
    <source>
        <strain evidence="6 7">JCM 18388</strain>
    </source>
</reference>
<accession>A0A317C3W9</accession>
<evidence type="ECO:0000256" key="3">
    <source>
        <dbReference type="ARBA" id="ARBA00023125"/>
    </source>
</evidence>
<dbReference type="GO" id="GO:0003700">
    <property type="term" value="F:DNA-binding transcription factor activity"/>
    <property type="evidence" value="ECO:0007669"/>
    <property type="project" value="InterPro"/>
</dbReference>
<evidence type="ECO:0000256" key="1">
    <source>
        <dbReference type="ARBA" id="ARBA00009437"/>
    </source>
</evidence>
<dbReference type="PANTHER" id="PTHR30537">
    <property type="entry name" value="HTH-TYPE TRANSCRIPTIONAL REGULATOR"/>
    <property type="match status" value="1"/>
</dbReference>
<evidence type="ECO:0000313" key="7">
    <source>
        <dbReference type="Proteomes" id="UP000245539"/>
    </source>
</evidence>
<dbReference type="GO" id="GO:0043565">
    <property type="term" value="F:sequence-specific DNA binding"/>
    <property type="evidence" value="ECO:0007669"/>
    <property type="project" value="TreeGrafter"/>
</dbReference>
<dbReference type="Pfam" id="PF00126">
    <property type="entry name" value="HTH_1"/>
    <property type="match status" value="1"/>
</dbReference>
<organism evidence="6 7">
    <name type="scientific">Leucothrix pacifica</name>
    <dbReference type="NCBI Taxonomy" id="1247513"/>
    <lineage>
        <taxon>Bacteria</taxon>
        <taxon>Pseudomonadati</taxon>
        <taxon>Pseudomonadota</taxon>
        <taxon>Gammaproteobacteria</taxon>
        <taxon>Thiotrichales</taxon>
        <taxon>Thiotrichaceae</taxon>
        <taxon>Leucothrix</taxon>
    </lineage>
</organism>
<dbReference type="Gene3D" id="1.10.10.10">
    <property type="entry name" value="Winged helix-like DNA-binding domain superfamily/Winged helix DNA-binding domain"/>
    <property type="match status" value="1"/>
</dbReference>
<sequence>MAHRLPNLNLLRAFEAAARHRSFTTAAEELCLTPAAISQQVRALENNLGFLLFERLPRGVALTHMGAAYLPPIRQAFDDISASTAGLFGLRGESSVKLRAPMSFSVLNLVPRLARFNEEYPDIEVRLGSSLWADEVEAESYDIDIRFGDGNWSGYHADLLVMEDFVPVCSPDLDPFPEDLAEMAAGKLISVMGSEGAWLSAKDVADIDEVNPRRVLRADTYLVAAELAVSGAGALMLPRSMALPFIESERLVMPLDIKLPMKGSHYLLRKEDHRRTKPEVTILQQWLLNDYQQDQANTEELE</sequence>
<evidence type="ECO:0000259" key="5">
    <source>
        <dbReference type="PROSITE" id="PS50931"/>
    </source>
</evidence>
<dbReference type="AlphaFoldDB" id="A0A317C3W9"/>
<keyword evidence="2" id="KW-0805">Transcription regulation</keyword>
<proteinExistence type="inferred from homology"/>
<evidence type="ECO:0000256" key="4">
    <source>
        <dbReference type="ARBA" id="ARBA00023163"/>
    </source>
</evidence>
<dbReference type="EMBL" id="QGKM01000125">
    <property type="protein sequence ID" value="PWQ92063.1"/>
    <property type="molecule type" value="Genomic_DNA"/>
</dbReference>
<dbReference type="InterPro" id="IPR036388">
    <property type="entry name" value="WH-like_DNA-bd_sf"/>
</dbReference>
<feature type="domain" description="HTH lysR-type" evidence="5">
    <location>
        <begin position="6"/>
        <end position="63"/>
    </location>
</feature>
<dbReference type="InterPro" id="IPR058163">
    <property type="entry name" value="LysR-type_TF_proteobact-type"/>
</dbReference>
<keyword evidence="3" id="KW-0238">DNA-binding</keyword>
<dbReference type="GO" id="GO:0006351">
    <property type="term" value="P:DNA-templated transcription"/>
    <property type="evidence" value="ECO:0007669"/>
    <property type="project" value="TreeGrafter"/>
</dbReference>
<evidence type="ECO:0000313" key="6">
    <source>
        <dbReference type="EMBL" id="PWQ92063.1"/>
    </source>
</evidence>
<evidence type="ECO:0000256" key="2">
    <source>
        <dbReference type="ARBA" id="ARBA00023015"/>
    </source>
</evidence>
<dbReference type="RefSeq" id="WP_109839994.1">
    <property type="nucleotide sequence ID" value="NZ_QGKM01000125.1"/>
</dbReference>
<dbReference type="Proteomes" id="UP000245539">
    <property type="component" value="Unassembled WGS sequence"/>
</dbReference>
<dbReference type="InterPro" id="IPR005119">
    <property type="entry name" value="LysR_subst-bd"/>
</dbReference>
<dbReference type="SUPFAM" id="SSF53850">
    <property type="entry name" value="Periplasmic binding protein-like II"/>
    <property type="match status" value="1"/>
</dbReference>
<name>A0A317C3W9_9GAMM</name>
<dbReference type="SUPFAM" id="SSF46785">
    <property type="entry name" value="Winged helix' DNA-binding domain"/>
    <property type="match status" value="1"/>
</dbReference>
<keyword evidence="7" id="KW-1185">Reference proteome</keyword>
<comment type="similarity">
    <text evidence="1">Belongs to the LysR transcriptional regulatory family.</text>
</comment>
<dbReference type="PROSITE" id="PS50931">
    <property type="entry name" value="HTH_LYSR"/>
    <property type="match status" value="1"/>
</dbReference>
<gene>
    <name evidence="6" type="ORF">DKW60_23050</name>
</gene>